<dbReference type="Pfam" id="PF02542">
    <property type="entry name" value="YgbB"/>
    <property type="match status" value="1"/>
</dbReference>
<proteinExistence type="predicted"/>
<organism evidence="9">
    <name type="scientific">marine sediment metagenome</name>
    <dbReference type="NCBI Taxonomy" id="412755"/>
    <lineage>
        <taxon>unclassified sequences</taxon>
        <taxon>metagenomes</taxon>
        <taxon>ecological metagenomes</taxon>
    </lineage>
</organism>
<evidence type="ECO:0000256" key="2">
    <source>
        <dbReference type="ARBA" id="ARBA00001968"/>
    </source>
</evidence>
<dbReference type="AlphaFoldDB" id="A0A0F9IRH3"/>
<dbReference type="GO" id="GO:0019288">
    <property type="term" value="P:isopentenyl diphosphate biosynthetic process, methylerythritol 4-phosphate pathway"/>
    <property type="evidence" value="ECO:0007669"/>
    <property type="project" value="UniProtKB-UniPathway"/>
</dbReference>
<dbReference type="InterPro" id="IPR003526">
    <property type="entry name" value="MECDP_synthase"/>
</dbReference>
<keyword evidence="5" id="KW-0479">Metal-binding</keyword>
<keyword evidence="6" id="KW-0414">Isoprene biosynthesis</keyword>
<evidence type="ECO:0000256" key="3">
    <source>
        <dbReference type="ARBA" id="ARBA00004709"/>
    </source>
</evidence>
<dbReference type="EC" id="4.6.1.12" evidence="4"/>
<sequence length="165" mass="17666">MNTKFPLYRTGIGQDSHRFLSDESSKPCIIAGVLFEDVPGLAADSDGDVIFHSICNAITSLSGVPILATVATDLCLNSGITDSKVYLEKAMISLKTQKIVHVAISIEAQRPRIQKKIGQMKHKISEILNLEISQIGITATSGDGLTDFGCGDGIQAFCIITTIEV</sequence>
<dbReference type="Gene3D" id="3.30.1330.50">
    <property type="entry name" value="2-C-methyl-D-erythritol 2,4-cyclodiphosphate synthase"/>
    <property type="match status" value="1"/>
</dbReference>
<protein>
    <recommendedName>
        <fullName evidence="4">2-C-methyl-D-erythritol 2,4-cyclodiphosphate synthase</fullName>
        <ecNumber evidence="4">4.6.1.12</ecNumber>
    </recommendedName>
</protein>
<accession>A0A0F9IRH3</accession>
<dbReference type="EMBL" id="LAZR01011759">
    <property type="protein sequence ID" value="KKM60004.1"/>
    <property type="molecule type" value="Genomic_DNA"/>
</dbReference>
<dbReference type="GO" id="GO:0046872">
    <property type="term" value="F:metal ion binding"/>
    <property type="evidence" value="ECO:0007669"/>
    <property type="project" value="UniProtKB-KW"/>
</dbReference>
<evidence type="ECO:0000256" key="6">
    <source>
        <dbReference type="ARBA" id="ARBA00023229"/>
    </source>
</evidence>
<dbReference type="PANTHER" id="PTHR43181:SF1">
    <property type="entry name" value="2-C-METHYL-D-ERYTHRITOL 2,4-CYCLODIPHOSPHATE SYNTHASE, CHLOROPLASTIC"/>
    <property type="match status" value="1"/>
</dbReference>
<evidence type="ECO:0000256" key="1">
    <source>
        <dbReference type="ARBA" id="ARBA00000200"/>
    </source>
</evidence>
<comment type="cofactor">
    <cofactor evidence="2">
        <name>a divalent metal cation</name>
        <dbReference type="ChEBI" id="CHEBI:60240"/>
    </cofactor>
</comment>
<comment type="pathway">
    <text evidence="3">Isoprenoid biosynthesis; isopentenyl diphosphate biosynthesis via DXP pathway; isopentenyl diphosphate from 1-deoxy-D-xylulose 5-phosphate: step 4/6.</text>
</comment>
<dbReference type="InterPro" id="IPR020555">
    <property type="entry name" value="MECDP_synthase_CS"/>
</dbReference>
<keyword evidence="7" id="KW-0456">Lyase</keyword>
<dbReference type="UniPathway" id="UPA00056">
    <property type="reaction ID" value="UER00095"/>
</dbReference>
<evidence type="ECO:0000256" key="7">
    <source>
        <dbReference type="ARBA" id="ARBA00023239"/>
    </source>
</evidence>
<gene>
    <name evidence="9" type="ORF">LCGC14_1546230</name>
</gene>
<name>A0A0F9IRH3_9ZZZZ</name>
<dbReference type="NCBIfam" id="TIGR00151">
    <property type="entry name" value="ispF"/>
    <property type="match status" value="1"/>
</dbReference>
<evidence type="ECO:0000313" key="9">
    <source>
        <dbReference type="EMBL" id="KKM60004.1"/>
    </source>
</evidence>
<dbReference type="InterPro" id="IPR036571">
    <property type="entry name" value="MECDP_synthase_sf"/>
</dbReference>
<comment type="catalytic activity">
    <reaction evidence="1">
        <text>4-CDP-2-C-methyl-D-erythritol 2-phosphate = 2-C-methyl-D-erythritol 2,4-cyclic diphosphate + CMP</text>
        <dbReference type="Rhea" id="RHEA:23864"/>
        <dbReference type="ChEBI" id="CHEBI:57919"/>
        <dbReference type="ChEBI" id="CHEBI:58483"/>
        <dbReference type="ChEBI" id="CHEBI:60377"/>
        <dbReference type="EC" id="4.6.1.12"/>
    </reaction>
</comment>
<evidence type="ECO:0000256" key="4">
    <source>
        <dbReference type="ARBA" id="ARBA00012579"/>
    </source>
</evidence>
<evidence type="ECO:0000256" key="5">
    <source>
        <dbReference type="ARBA" id="ARBA00022723"/>
    </source>
</evidence>
<dbReference type="PANTHER" id="PTHR43181">
    <property type="entry name" value="2-C-METHYL-D-ERYTHRITOL 2,4-CYCLODIPHOSPHATE SYNTHASE, CHLOROPLASTIC"/>
    <property type="match status" value="1"/>
</dbReference>
<feature type="domain" description="2-C-methyl-D-erythritol 2,4-cyclodiphosphate synthase" evidence="8">
    <location>
        <begin position="9"/>
        <end position="161"/>
    </location>
</feature>
<dbReference type="PROSITE" id="PS01350">
    <property type="entry name" value="ISPF"/>
    <property type="match status" value="1"/>
</dbReference>
<evidence type="ECO:0000259" key="8">
    <source>
        <dbReference type="Pfam" id="PF02542"/>
    </source>
</evidence>
<reference evidence="9" key="1">
    <citation type="journal article" date="2015" name="Nature">
        <title>Complex archaea that bridge the gap between prokaryotes and eukaryotes.</title>
        <authorList>
            <person name="Spang A."/>
            <person name="Saw J.H."/>
            <person name="Jorgensen S.L."/>
            <person name="Zaremba-Niedzwiedzka K."/>
            <person name="Martijn J."/>
            <person name="Lind A.E."/>
            <person name="van Eijk R."/>
            <person name="Schleper C."/>
            <person name="Guy L."/>
            <person name="Ettema T.J."/>
        </authorList>
    </citation>
    <scope>NUCLEOTIDE SEQUENCE</scope>
</reference>
<dbReference type="GO" id="GO:0008685">
    <property type="term" value="F:2-C-methyl-D-erythritol 2,4-cyclodiphosphate synthase activity"/>
    <property type="evidence" value="ECO:0007669"/>
    <property type="project" value="UniProtKB-EC"/>
</dbReference>
<dbReference type="SUPFAM" id="SSF69765">
    <property type="entry name" value="IpsF-like"/>
    <property type="match status" value="1"/>
</dbReference>
<dbReference type="GO" id="GO:0016114">
    <property type="term" value="P:terpenoid biosynthetic process"/>
    <property type="evidence" value="ECO:0007669"/>
    <property type="project" value="InterPro"/>
</dbReference>
<comment type="caution">
    <text evidence="9">The sequence shown here is derived from an EMBL/GenBank/DDBJ whole genome shotgun (WGS) entry which is preliminary data.</text>
</comment>